<feature type="signal peptide" evidence="9">
    <location>
        <begin position="1"/>
        <end position="26"/>
    </location>
</feature>
<dbReference type="SUPFAM" id="SSF111352">
    <property type="entry name" value="Ammonium transporter"/>
    <property type="match status" value="1"/>
</dbReference>
<evidence type="ECO:0000256" key="8">
    <source>
        <dbReference type="RuleBase" id="RU362002"/>
    </source>
</evidence>
<dbReference type="InterPro" id="IPR001905">
    <property type="entry name" value="Ammonium_transpt"/>
</dbReference>
<dbReference type="InterPro" id="IPR018047">
    <property type="entry name" value="Ammonium_transpt_CS"/>
</dbReference>
<evidence type="ECO:0000256" key="7">
    <source>
        <dbReference type="ARBA" id="ARBA00023177"/>
    </source>
</evidence>
<feature type="transmembrane region" description="Helical" evidence="8">
    <location>
        <begin position="243"/>
        <end position="264"/>
    </location>
</feature>
<dbReference type="EMBL" id="BPQR01000001">
    <property type="protein sequence ID" value="GJE04831.1"/>
    <property type="molecule type" value="Genomic_DNA"/>
</dbReference>
<dbReference type="Proteomes" id="UP001055102">
    <property type="component" value="Unassembled WGS sequence"/>
</dbReference>
<evidence type="ECO:0000256" key="4">
    <source>
        <dbReference type="ARBA" id="ARBA00022692"/>
    </source>
</evidence>
<proteinExistence type="inferred from homology"/>
<feature type="transmembrane region" description="Helical" evidence="8">
    <location>
        <begin position="173"/>
        <end position="196"/>
    </location>
</feature>
<dbReference type="NCBIfam" id="TIGR00836">
    <property type="entry name" value="amt"/>
    <property type="match status" value="1"/>
</dbReference>
<feature type="transmembrane region" description="Helical" evidence="8">
    <location>
        <begin position="276"/>
        <end position="297"/>
    </location>
</feature>
<feature type="transmembrane region" description="Helical" evidence="8">
    <location>
        <begin position="81"/>
        <end position="101"/>
    </location>
</feature>
<dbReference type="Pfam" id="PF00909">
    <property type="entry name" value="Ammonium_transp"/>
    <property type="match status" value="1"/>
</dbReference>
<feature type="domain" description="Ammonium transporter AmtB-like" evidence="10">
    <location>
        <begin position="48"/>
        <end position="497"/>
    </location>
</feature>
<evidence type="ECO:0000256" key="1">
    <source>
        <dbReference type="ARBA" id="ARBA00004141"/>
    </source>
</evidence>
<reference evidence="11" key="1">
    <citation type="journal article" date="2021" name="Front. Microbiol.">
        <title>Comprehensive Comparative Genomics and Phenotyping of Methylobacterium Species.</title>
        <authorList>
            <person name="Alessa O."/>
            <person name="Ogura Y."/>
            <person name="Fujitani Y."/>
            <person name="Takami H."/>
            <person name="Hayashi T."/>
            <person name="Sahin N."/>
            <person name="Tani A."/>
        </authorList>
    </citation>
    <scope>NUCLEOTIDE SEQUENCE</scope>
    <source>
        <strain evidence="11">LMG 23639</strain>
    </source>
</reference>
<feature type="transmembrane region" description="Helical" evidence="8">
    <location>
        <begin position="396"/>
        <end position="415"/>
    </location>
</feature>
<evidence type="ECO:0000313" key="12">
    <source>
        <dbReference type="Proteomes" id="UP001055102"/>
    </source>
</evidence>
<keyword evidence="4 8" id="KW-0812">Transmembrane</keyword>
<comment type="caution">
    <text evidence="11">The sequence shown here is derived from an EMBL/GenBank/DDBJ whole genome shotgun (WGS) entry which is preliminary data.</text>
</comment>
<keyword evidence="6 8" id="KW-0472">Membrane</keyword>
<feature type="transmembrane region" description="Helical" evidence="8">
    <location>
        <begin position="309"/>
        <end position="329"/>
    </location>
</feature>
<evidence type="ECO:0000313" key="11">
    <source>
        <dbReference type="EMBL" id="GJE04831.1"/>
    </source>
</evidence>
<sequence>MKLRNALALGLGGAALALLFVEPSLAQTPTAEAVPAAAAPVPNKGDVAWMLISCVLVLLMTVPGLALFYGGLVRTKNMLSVLTQVFAIACVVCLLWVFYGYSLAFTNGGGLNDFVGGFSKAFLKGVDVNSVAATFSNGVVIPEYVYIAFQMTFAMITPGLIVGAFAERIKFSALLVFIVLWVTFIYFPMAHMVWYWGGPDVVAGAAKTLASATDDAAKTSAQAALDAVNADAGFLFKKGALDFAGGTVVHINAGIAGLVGCLILGKRIGYGRDLLAPHSLTMTTIGAALLWVGWFGFNAGSNLESNATTALVMVNTFVATAAAAVAWLFVEWAAKGKPSLLGMLSGAITGLVAITPAAGFAGPMGSIVLGLVAGGACFVMCSAVKNALGYDDSLDVFGIHCVGGIIGAFATGILVNPALGGVGIPDYTTKPGELVVGTYDLVPQLIAQGWGVGLTVLWSGIGSAILYKLVDFTIGLRVTQEEEREGLDIADHGERAYNY</sequence>
<name>A0ABQ4SRA6_9HYPH</name>
<dbReference type="PANTHER" id="PTHR43029:SF10">
    <property type="entry name" value="AMMONIUM TRANSPORTER MEP2"/>
    <property type="match status" value="1"/>
</dbReference>
<comment type="similarity">
    <text evidence="2 8">Belongs to the ammonia transporter channel (TC 1.A.11.2) family.</text>
</comment>
<dbReference type="PROSITE" id="PS01219">
    <property type="entry name" value="AMMONIUM_TRANSP"/>
    <property type="match status" value="1"/>
</dbReference>
<feature type="chain" id="PRO_5045866823" description="Ammonium transporter" evidence="9">
    <location>
        <begin position="27"/>
        <end position="499"/>
    </location>
</feature>
<accession>A0ABQ4SRA6</accession>
<evidence type="ECO:0000256" key="9">
    <source>
        <dbReference type="SAM" id="SignalP"/>
    </source>
</evidence>
<dbReference type="RefSeq" id="WP_238273551.1">
    <property type="nucleotide sequence ID" value="NZ_BPQR01000001.1"/>
</dbReference>
<feature type="transmembrane region" description="Helical" evidence="8">
    <location>
        <begin position="445"/>
        <end position="467"/>
    </location>
</feature>
<feature type="transmembrane region" description="Helical" evidence="8">
    <location>
        <begin position="341"/>
        <end position="361"/>
    </location>
</feature>
<evidence type="ECO:0000256" key="5">
    <source>
        <dbReference type="ARBA" id="ARBA00022989"/>
    </source>
</evidence>
<evidence type="ECO:0000256" key="2">
    <source>
        <dbReference type="ARBA" id="ARBA00005887"/>
    </source>
</evidence>
<evidence type="ECO:0000256" key="3">
    <source>
        <dbReference type="ARBA" id="ARBA00022448"/>
    </source>
</evidence>
<comment type="subcellular location">
    <subcellularLocation>
        <location evidence="8">Cell membrane</location>
        <topology evidence="8">Multi-pass membrane protein</topology>
    </subcellularLocation>
    <subcellularLocation>
        <location evidence="1">Membrane</location>
        <topology evidence="1">Multi-pass membrane protein</topology>
    </subcellularLocation>
</comment>
<keyword evidence="3 8" id="KW-0813">Transport</keyword>
<dbReference type="InterPro" id="IPR024041">
    <property type="entry name" value="NH4_transpt_AmtB-like_dom"/>
</dbReference>
<evidence type="ECO:0000256" key="6">
    <source>
        <dbReference type="ARBA" id="ARBA00023136"/>
    </source>
</evidence>
<protein>
    <recommendedName>
        <fullName evidence="8">Ammonium transporter</fullName>
    </recommendedName>
</protein>
<feature type="transmembrane region" description="Helical" evidence="8">
    <location>
        <begin position="144"/>
        <end position="166"/>
    </location>
</feature>
<organism evidence="11 12">
    <name type="scientific">Methylobacterium jeotgali</name>
    <dbReference type="NCBI Taxonomy" id="381630"/>
    <lineage>
        <taxon>Bacteria</taxon>
        <taxon>Pseudomonadati</taxon>
        <taxon>Pseudomonadota</taxon>
        <taxon>Alphaproteobacteria</taxon>
        <taxon>Hyphomicrobiales</taxon>
        <taxon>Methylobacteriaceae</taxon>
        <taxon>Methylobacterium</taxon>
    </lineage>
</organism>
<dbReference type="PANTHER" id="PTHR43029">
    <property type="entry name" value="AMMONIUM TRANSPORTER MEP2"/>
    <property type="match status" value="1"/>
</dbReference>
<feature type="transmembrane region" description="Helical" evidence="8">
    <location>
        <begin position="48"/>
        <end position="69"/>
    </location>
</feature>
<dbReference type="Gene3D" id="1.10.3430.10">
    <property type="entry name" value="Ammonium transporter AmtB like domains"/>
    <property type="match status" value="1"/>
</dbReference>
<keyword evidence="7 8" id="KW-0924">Ammonia transport</keyword>
<evidence type="ECO:0000259" key="10">
    <source>
        <dbReference type="Pfam" id="PF00909"/>
    </source>
</evidence>
<reference evidence="11" key="2">
    <citation type="submission" date="2021-08" db="EMBL/GenBank/DDBJ databases">
        <authorList>
            <person name="Tani A."/>
            <person name="Ola A."/>
            <person name="Ogura Y."/>
            <person name="Katsura K."/>
            <person name="Hayashi T."/>
        </authorList>
    </citation>
    <scope>NUCLEOTIDE SEQUENCE</scope>
    <source>
        <strain evidence="11">LMG 23639</strain>
    </source>
</reference>
<keyword evidence="12" id="KW-1185">Reference proteome</keyword>
<keyword evidence="9" id="KW-0732">Signal</keyword>
<gene>
    <name evidence="11" type="primary">amtB</name>
    <name evidence="11" type="ORF">AOPFMNJM_0123</name>
</gene>
<keyword evidence="5 8" id="KW-1133">Transmembrane helix</keyword>
<feature type="transmembrane region" description="Helical" evidence="8">
    <location>
        <begin position="367"/>
        <end position="384"/>
    </location>
</feature>
<dbReference type="InterPro" id="IPR029020">
    <property type="entry name" value="Ammonium/urea_transptr"/>
</dbReference>